<evidence type="ECO:0000313" key="2">
    <source>
        <dbReference type="Proteomes" id="UP000324585"/>
    </source>
</evidence>
<sequence>MLIKAHHAAMLKLNIILKSNVEHPYSLCITVSLLHVGRGRNARAMSRRKHGPYWIFALWSSDDVPLAESNLSVSFAQSKLAGTERRHVVGPGRRWWRHLWKPCSSAGPGSTRCVVTQHPFSQELIARAGIHSQVSGPKSGT</sequence>
<reference evidence="2" key="1">
    <citation type="journal article" date="2019" name="Nat. Commun.">
        <title>Expansion of phycobilisome linker gene families in mesophilic red algae.</title>
        <authorList>
            <person name="Lee J."/>
            <person name="Kim D."/>
            <person name="Bhattacharya D."/>
            <person name="Yoon H.S."/>
        </authorList>
    </citation>
    <scope>NUCLEOTIDE SEQUENCE [LARGE SCALE GENOMIC DNA]</scope>
    <source>
        <strain evidence="2">CCMP 1328</strain>
    </source>
</reference>
<proteinExistence type="predicted"/>
<dbReference type="AlphaFoldDB" id="A0A5J4YK18"/>
<organism evidence="1 2">
    <name type="scientific">Porphyridium purpureum</name>
    <name type="common">Red alga</name>
    <name type="synonym">Porphyridium cruentum</name>
    <dbReference type="NCBI Taxonomy" id="35688"/>
    <lineage>
        <taxon>Eukaryota</taxon>
        <taxon>Rhodophyta</taxon>
        <taxon>Bangiophyceae</taxon>
        <taxon>Porphyridiales</taxon>
        <taxon>Porphyridiaceae</taxon>
        <taxon>Porphyridium</taxon>
    </lineage>
</organism>
<gene>
    <name evidence="1" type="ORF">FVE85_9505</name>
</gene>
<protein>
    <submittedName>
        <fullName evidence="1">Uncharacterized protein</fullName>
    </submittedName>
</protein>
<comment type="caution">
    <text evidence="1">The sequence shown here is derived from an EMBL/GenBank/DDBJ whole genome shotgun (WGS) entry which is preliminary data.</text>
</comment>
<name>A0A5J4YK18_PORPP</name>
<keyword evidence="2" id="KW-1185">Reference proteome</keyword>
<dbReference type="EMBL" id="VRMN01000015">
    <property type="protein sequence ID" value="KAA8491210.1"/>
    <property type="molecule type" value="Genomic_DNA"/>
</dbReference>
<dbReference type="Proteomes" id="UP000324585">
    <property type="component" value="Unassembled WGS sequence"/>
</dbReference>
<evidence type="ECO:0000313" key="1">
    <source>
        <dbReference type="EMBL" id="KAA8491210.1"/>
    </source>
</evidence>
<accession>A0A5J4YK18</accession>